<reference evidence="2" key="2">
    <citation type="submission" date="2020-09" db="EMBL/GenBank/DDBJ databases">
        <authorList>
            <person name="Sun Q."/>
            <person name="Ohkuma M."/>
        </authorList>
    </citation>
    <scope>NUCLEOTIDE SEQUENCE</scope>
    <source>
        <strain evidence="2">JCM 13064</strain>
    </source>
</reference>
<name>A0A917RMR6_9ACTN</name>
<evidence type="ECO:0000313" key="2">
    <source>
        <dbReference type="EMBL" id="GGL15840.1"/>
    </source>
</evidence>
<feature type="chain" id="PRO_5038392769" description="Secreted protein" evidence="1">
    <location>
        <begin position="28"/>
        <end position="114"/>
    </location>
</feature>
<reference evidence="2" key="1">
    <citation type="journal article" date="2014" name="Int. J. Syst. Evol. Microbiol.">
        <title>Complete genome sequence of Corynebacterium casei LMG S-19264T (=DSM 44701T), isolated from a smear-ripened cheese.</title>
        <authorList>
            <consortium name="US DOE Joint Genome Institute (JGI-PGF)"/>
            <person name="Walter F."/>
            <person name="Albersmeier A."/>
            <person name="Kalinowski J."/>
            <person name="Ruckert C."/>
        </authorList>
    </citation>
    <scope>NUCLEOTIDE SEQUENCE</scope>
    <source>
        <strain evidence="2">JCM 13064</strain>
    </source>
</reference>
<keyword evidence="3" id="KW-1185">Reference proteome</keyword>
<gene>
    <name evidence="2" type="ORF">GCM10007964_67290</name>
</gene>
<accession>A0A917RMR6</accession>
<organism evidence="2 3">
    <name type="scientific">Sphaerisporangium melleum</name>
    <dbReference type="NCBI Taxonomy" id="321316"/>
    <lineage>
        <taxon>Bacteria</taxon>
        <taxon>Bacillati</taxon>
        <taxon>Actinomycetota</taxon>
        <taxon>Actinomycetes</taxon>
        <taxon>Streptosporangiales</taxon>
        <taxon>Streptosporangiaceae</taxon>
        <taxon>Sphaerisporangium</taxon>
    </lineage>
</organism>
<evidence type="ECO:0008006" key="4">
    <source>
        <dbReference type="Google" id="ProtNLM"/>
    </source>
</evidence>
<evidence type="ECO:0000256" key="1">
    <source>
        <dbReference type="SAM" id="SignalP"/>
    </source>
</evidence>
<dbReference type="Proteomes" id="UP000645217">
    <property type="component" value="Unassembled WGS sequence"/>
</dbReference>
<evidence type="ECO:0000313" key="3">
    <source>
        <dbReference type="Proteomes" id="UP000645217"/>
    </source>
</evidence>
<sequence>MNIRATLAGALATAGMAAGLLSIPAAASANSQTVLSSPLLLRFQDGTVLSRNAAGTTNFTPSRNATTLTSGSWTGYVQYNDGSKTYFCAAQTRDVSGKPATTLFLSAQKASWCL</sequence>
<keyword evidence="1" id="KW-0732">Signal</keyword>
<dbReference type="RefSeq" id="WP_189167123.1">
    <property type="nucleotide sequence ID" value="NZ_BMNT01000052.1"/>
</dbReference>
<protein>
    <recommendedName>
        <fullName evidence="4">Secreted protein</fullName>
    </recommendedName>
</protein>
<comment type="caution">
    <text evidence="2">The sequence shown here is derived from an EMBL/GenBank/DDBJ whole genome shotgun (WGS) entry which is preliminary data.</text>
</comment>
<dbReference type="EMBL" id="BMNT01000052">
    <property type="protein sequence ID" value="GGL15840.1"/>
    <property type="molecule type" value="Genomic_DNA"/>
</dbReference>
<feature type="signal peptide" evidence="1">
    <location>
        <begin position="1"/>
        <end position="27"/>
    </location>
</feature>
<dbReference type="AlphaFoldDB" id="A0A917RMR6"/>
<proteinExistence type="predicted"/>